<reference evidence="3 4" key="1">
    <citation type="submission" date="2020-08" db="EMBL/GenBank/DDBJ databases">
        <title>Genomic Encyclopedia of Type Strains, Phase IV (KMG-IV): sequencing the most valuable type-strain genomes for metagenomic binning, comparative biology and taxonomic classification.</title>
        <authorList>
            <person name="Goeker M."/>
        </authorList>
    </citation>
    <scope>NUCLEOTIDE SEQUENCE [LARGE SCALE GENOMIC DNA]</scope>
    <source>
        <strain evidence="3 4">DSM 45385</strain>
    </source>
</reference>
<comment type="caution">
    <text evidence="3">The sequence shown here is derived from an EMBL/GenBank/DDBJ whole genome shotgun (WGS) entry which is preliminary data.</text>
</comment>
<comment type="similarity">
    <text evidence="1">Belongs to the cytochrome P450 family.</text>
</comment>
<dbReference type="GO" id="GO:0004497">
    <property type="term" value="F:monooxygenase activity"/>
    <property type="evidence" value="ECO:0007669"/>
    <property type="project" value="InterPro"/>
</dbReference>
<feature type="compositionally biased region" description="Basic residues" evidence="2">
    <location>
        <begin position="138"/>
        <end position="148"/>
    </location>
</feature>
<dbReference type="GO" id="GO:0005506">
    <property type="term" value="F:iron ion binding"/>
    <property type="evidence" value="ECO:0007669"/>
    <property type="project" value="InterPro"/>
</dbReference>
<dbReference type="AlphaFoldDB" id="A0A7W8AAZ2"/>
<proteinExistence type="inferred from homology"/>
<evidence type="ECO:0000256" key="2">
    <source>
        <dbReference type="SAM" id="MobiDB-lite"/>
    </source>
</evidence>
<dbReference type="Gene3D" id="1.10.630.10">
    <property type="entry name" value="Cytochrome P450"/>
    <property type="match status" value="1"/>
</dbReference>
<dbReference type="SUPFAM" id="SSF48264">
    <property type="entry name" value="Cytochrome P450"/>
    <property type="match status" value="1"/>
</dbReference>
<dbReference type="GO" id="GO:0020037">
    <property type="term" value="F:heme binding"/>
    <property type="evidence" value="ECO:0007669"/>
    <property type="project" value="InterPro"/>
</dbReference>
<protein>
    <submittedName>
        <fullName evidence="3">Cytochrome P450</fullName>
    </submittedName>
</protein>
<evidence type="ECO:0000313" key="3">
    <source>
        <dbReference type="EMBL" id="MBB5082324.1"/>
    </source>
</evidence>
<dbReference type="RefSeq" id="WP_184970457.1">
    <property type="nucleotide sequence ID" value="NZ_JACHIN010000013.1"/>
</dbReference>
<name>A0A7W8AAZ2_9ACTN</name>
<dbReference type="PANTHER" id="PTHR46696:SF1">
    <property type="entry name" value="CYTOCHROME P450 YJIB-RELATED"/>
    <property type="match status" value="1"/>
</dbReference>
<evidence type="ECO:0000256" key="1">
    <source>
        <dbReference type="ARBA" id="ARBA00010617"/>
    </source>
</evidence>
<keyword evidence="4" id="KW-1185">Reference proteome</keyword>
<dbReference type="PANTHER" id="PTHR46696">
    <property type="entry name" value="P450, PUTATIVE (EUROFUNG)-RELATED"/>
    <property type="match status" value="1"/>
</dbReference>
<dbReference type="InterPro" id="IPR036396">
    <property type="entry name" value="Cyt_P450_sf"/>
</dbReference>
<dbReference type="GO" id="GO:0016705">
    <property type="term" value="F:oxidoreductase activity, acting on paired donors, with incorporation or reduction of molecular oxygen"/>
    <property type="evidence" value="ECO:0007669"/>
    <property type="project" value="InterPro"/>
</dbReference>
<feature type="region of interest" description="Disordered" evidence="2">
    <location>
        <begin position="136"/>
        <end position="157"/>
    </location>
</feature>
<dbReference type="Proteomes" id="UP000568380">
    <property type="component" value="Unassembled WGS sequence"/>
</dbReference>
<gene>
    <name evidence="3" type="ORF">HNR40_007819</name>
</gene>
<dbReference type="EMBL" id="JACHIN010000013">
    <property type="protein sequence ID" value="MBB5082324.1"/>
    <property type="molecule type" value="Genomic_DNA"/>
</dbReference>
<organism evidence="3 4">
    <name type="scientific">Nonomuraea endophytica</name>
    <dbReference type="NCBI Taxonomy" id="714136"/>
    <lineage>
        <taxon>Bacteria</taxon>
        <taxon>Bacillati</taxon>
        <taxon>Actinomycetota</taxon>
        <taxon>Actinomycetes</taxon>
        <taxon>Streptosporangiales</taxon>
        <taxon>Streptosporangiaceae</taxon>
        <taxon>Nonomuraea</taxon>
    </lineage>
</organism>
<sequence length="157" mass="16874">MPSEGLTERRVERPRPVIHEIADDLLTRLLAAGSPAELVTGFELLGVPREDLLSSPAAAREDLLSLGTHLITAGHESTAASLTSAILVLLCHPGGITFLNSCPAAVEELLRFDPLARSRSHMRVATEDTEIAGVPLGKARRSSRRTTTRRNSPIPIT</sequence>
<accession>A0A7W8AAZ2</accession>
<evidence type="ECO:0000313" key="4">
    <source>
        <dbReference type="Proteomes" id="UP000568380"/>
    </source>
</evidence>